<evidence type="ECO:0000256" key="1">
    <source>
        <dbReference type="SAM" id="Phobius"/>
    </source>
</evidence>
<sequence length="189" mass="20524">MILPMPSMGPMGGPPTAYALARRPWVYFVLSLQCVCCVARAVIFLDIMGAFLMAIMIGVGYCAIREEFNVQLLCYWGLMCLINGSFDLVKLIDVLVKTRMPLFSQQAPAEYNIANGLALMIPVSTLMGVPLTWWIYKDFMNGGDALPGPGAAYREGEVRHTEASSLLPGGGTTQTFTAFEGQGRRLGSG</sequence>
<keyword evidence="1" id="KW-0812">Transmembrane</keyword>
<protein>
    <submittedName>
        <fullName evidence="2">Uncharacterized protein</fullName>
    </submittedName>
</protein>
<keyword evidence="3" id="KW-1185">Reference proteome</keyword>
<accession>A0AA36HK32</accession>
<keyword evidence="1" id="KW-1133">Transmembrane helix</keyword>
<feature type="transmembrane region" description="Helical" evidence="1">
    <location>
        <begin position="112"/>
        <end position="136"/>
    </location>
</feature>
<dbReference type="AlphaFoldDB" id="A0AA36HK32"/>
<organism evidence="2 3">
    <name type="scientific">Effrenium voratum</name>
    <dbReference type="NCBI Taxonomy" id="2562239"/>
    <lineage>
        <taxon>Eukaryota</taxon>
        <taxon>Sar</taxon>
        <taxon>Alveolata</taxon>
        <taxon>Dinophyceae</taxon>
        <taxon>Suessiales</taxon>
        <taxon>Symbiodiniaceae</taxon>
        <taxon>Effrenium</taxon>
    </lineage>
</organism>
<reference evidence="2" key="1">
    <citation type="submission" date="2023-08" db="EMBL/GenBank/DDBJ databases">
        <authorList>
            <person name="Chen Y."/>
            <person name="Shah S."/>
            <person name="Dougan E. K."/>
            <person name="Thang M."/>
            <person name="Chan C."/>
        </authorList>
    </citation>
    <scope>NUCLEOTIDE SEQUENCE</scope>
</reference>
<gene>
    <name evidence="2" type="ORF">EVOR1521_LOCUS1165</name>
</gene>
<dbReference type="Proteomes" id="UP001178507">
    <property type="component" value="Unassembled WGS sequence"/>
</dbReference>
<evidence type="ECO:0000313" key="2">
    <source>
        <dbReference type="EMBL" id="CAJ1370639.1"/>
    </source>
</evidence>
<feature type="transmembrane region" description="Helical" evidence="1">
    <location>
        <begin position="28"/>
        <end position="61"/>
    </location>
</feature>
<evidence type="ECO:0000313" key="3">
    <source>
        <dbReference type="Proteomes" id="UP001178507"/>
    </source>
</evidence>
<dbReference type="EMBL" id="CAUJNA010000031">
    <property type="protein sequence ID" value="CAJ1370639.1"/>
    <property type="molecule type" value="Genomic_DNA"/>
</dbReference>
<keyword evidence="1" id="KW-0472">Membrane</keyword>
<proteinExistence type="predicted"/>
<comment type="caution">
    <text evidence="2">The sequence shown here is derived from an EMBL/GenBank/DDBJ whole genome shotgun (WGS) entry which is preliminary data.</text>
</comment>
<name>A0AA36HK32_9DINO</name>